<reference evidence="1" key="2">
    <citation type="submission" date="2023-05" db="EMBL/GenBank/DDBJ databases">
        <authorList>
            <person name="Schelkunov M.I."/>
        </authorList>
    </citation>
    <scope>NUCLEOTIDE SEQUENCE</scope>
    <source>
        <strain evidence="1">Hsosn_3</strain>
        <tissue evidence="1">Leaf</tissue>
    </source>
</reference>
<dbReference type="Proteomes" id="UP001237642">
    <property type="component" value="Unassembled WGS sequence"/>
</dbReference>
<protein>
    <recommendedName>
        <fullName evidence="3">Replication factor A C-terminal domain-containing protein</fullName>
    </recommendedName>
</protein>
<dbReference type="InterPro" id="IPR012340">
    <property type="entry name" value="NA-bd_OB-fold"/>
</dbReference>
<dbReference type="AlphaFoldDB" id="A0AAD8MME3"/>
<dbReference type="Gene3D" id="2.40.50.140">
    <property type="entry name" value="Nucleic acid-binding proteins"/>
    <property type="match status" value="2"/>
</dbReference>
<comment type="caution">
    <text evidence="1">The sequence shown here is derived from an EMBL/GenBank/DDBJ whole genome shotgun (WGS) entry which is preliminary data.</text>
</comment>
<keyword evidence="2" id="KW-1185">Reference proteome</keyword>
<accession>A0AAD8MME3</accession>
<gene>
    <name evidence="1" type="ORF">POM88_024553</name>
</gene>
<dbReference type="EMBL" id="JAUIZM010000006">
    <property type="protein sequence ID" value="KAK1377809.1"/>
    <property type="molecule type" value="Genomic_DNA"/>
</dbReference>
<organism evidence="1 2">
    <name type="scientific">Heracleum sosnowskyi</name>
    <dbReference type="NCBI Taxonomy" id="360622"/>
    <lineage>
        <taxon>Eukaryota</taxon>
        <taxon>Viridiplantae</taxon>
        <taxon>Streptophyta</taxon>
        <taxon>Embryophyta</taxon>
        <taxon>Tracheophyta</taxon>
        <taxon>Spermatophyta</taxon>
        <taxon>Magnoliopsida</taxon>
        <taxon>eudicotyledons</taxon>
        <taxon>Gunneridae</taxon>
        <taxon>Pentapetalae</taxon>
        <taxon>asterids</taxon>
        <taxon>campanulids</taxon>
        <taxon>Apiales</taxon>
        <taxon>Apiaceae</taxon>
        <taxon>Apioideae</taxon>
        <taxon>apioid superclade</taxon>
        <taxon>Tordylieae</taxon>
        <taxon>Tordyliinae</taxon>
        <taxon>Heracleum</taxon>
    </lineage>
</organism>
<evidence type="ECO:0000313" key="2">
    <source>
        <dbReference type="Proteomes" id="UP001237642"/>
    </source>
</evidence>
<proteinExistence type="predicted"/>
<evidence type="ECO:0000313" key="1">
    <source>
        <dbReference type="EMBL" id="KAK1377809.1"/>
    </source>
</evidence>
<sequence>MMIAMFMHSFMLKTGNIMPKKLKRDQFILCQTFIQNNRMDHSNQFRHLYILINFSPSTSVQKVEEDDFMIPLHKFEFVDLSDLFNLATANANLEFPEFSTDVIGVLEDFEYVSKIKTVYGEKKIVKFRITDGRHSHKVTVWEALAATTDAAYRAIEEQPNTKEPIIVIISSTELRTFRNSVHINTLPSSKIYLNMDNEVVTAMRQRLNEEGYVQLERTISPTTQTENVSTPAIETLTLKELSERTSSDYLKMSFMCKVNVKNVEQSDSWWYNGCHKSKCNEEVSKLEGKYRCFKCTRNYPLPQKKRLIGKTATKLIAEGISDETDKAYPAIVKELSGRDIIVQIELNDDNILLSSTIYHATDAYQSVIYTSSKSETTISSFGASAFGDNNLIEVSDTGTTPGNLKRKIASSSSAVLESVRKNLAKISF</sequence>
<evidence type="ECO:0008006" key="3">
    <source>
        <dbReference type="Google" id="ProtNLM"/>
    </source>
</evidence>
<name>A0AAD8MME3_9APIA</name>
<reference evidence="1" key="1">
    <citation type="submission" date="2023-02" db="EMBL/GenBank/DDBJ databases">
        <title>Genome of toxic invasive species Heracleum sosnowskyi carries increased number of genes despite the absence of recent whole-genome duplications.</title>
        <authorList>
            <person name="Schelkunov M."/>
            <person name="Shtratnikova V."/>
            <person name="Makarenko M."/>
            <person name="Klepikova A."/>
            <person name="Omelchenko D."/>
            <person name="Novikova G."/>
            <person name="Obukhova E."/>
            <person name="Bogdanov V."/>
            <person name="Penin A."/>
            <person name="Logacheva M."/>
        </authorList>
    </citation>
    <scope>NUCLEOTIDE SEQUENCE</scope>
    <source>
        <strain evidence="1">Hsosn_3</strain>
        <tissue evidence="1">Leaf</tissue>
    </source>
</reference>
<dbReference type="PANTHER" id="PTHR47165">
    <property type="entry name" value="OS03G0429900 PROTEIN"/>
    <property type="match status" value="1"/>
</dbReference>
<dbReference type="SUPFAM" id="SSF50249">
    <property type="entry name" value="Nucleic acid-binding proteins"/>
    <property type="match status" value="2"/>
</dbReference>
<dbReference type="PANTHER" id="PTHR47165:SF4">
    <property type="entry name" value="OS03G0429900 PROTEIN"/>
    <property type="match status" value="1"/>
</dbReference>